<proteinExistence type="predicted"/>
<dbReference type="RefSeq" id="WP_066533834.1">
    <property type="nucleotide sequence ID" value="NZ_CP021422.1"/>
</dbReference>
<reference evidence="1 2" key="1">
    <citation type="submission" date="2020-11" db="EMBL/GenBank/DDBJ databases">
        <title>Closed and high quality bacterial genomes of the OMM12 community.</title>
        <authorList>
            <person name="Marbouty M."/>
            <person name="Lamy-Besnier Q."/>
            <person name="Debarbieux L."/>
            <person name="Koszul R."/>
        </authorList>
    </citation>
    <scope>NUCLEOTIDE SEQUENCE [LARGE SCALE GENOMIC DNA]</scope>
    <source>
        <strain evidence="1 2">KB18</strain>
    </source>
</reference>
<gene>
    <name evidence="1" type="ORF">I5Q82_17675</name>
</gene>
<accession>A0AA92QW65</accession>
<evidence type="ECO:0000313" key="1">
    <source>
        <dbReference type="EMBL" id="QQR29825.1"/>
    </source>
</evidence>
<dbReference type="AlphaFoldDB" id="A0AA92QW65"/>
<evidence type="ECO:0000313" key="2">
    <source>
        <dbReference type="Proteomes" id="UP000596035"/>
    </source>
</evidence>
<dbReference type="Proteomes" id="UP000596035">
    <property type="component" value="Chromosome"/>
</dbReference>
<dbReference type="EMBL" id="CP065321">
    <property type="protein sequence ID" value="QQR29825.1"/>
    <property type="molecule type" value="Genomic_DNA"/>
</dbReference>
<name>A0AA92QW65_9FIRM</name>
<organism evidence="1 2">
    <name type="scientific">Acutalibacter muris</name>
    <dbReference type="NCBI Taxonomy" id="1796620"/>
    <lineage>
        <taxon>Bacteria</taxon>
        <taxon>Bacillati</taxon>
        <taxon>Bacillota</taxon>
        <taxon>Clostridia</taxon>
        <taxon>Eubacteriales</taxon>
        <taxon>Acutalibacteraceae</taxon>
        <taxon>Acutalibacter</taxon>
    </lineage>
</organism>
<protein>
    <submittedName>
        <fullName evidence="1">Uncharacterized protein</fullName>
    </submittedName>
</protein>
<sequence length="296" mass="35400">MEYKELSITNIPAISAVYFSLLQCKYDFYSIERDTLLIDKLRSFIISDCRECDFFLDVKQNTCEVYPYWPRAAMLETATFYIDLPHEQFVDFNAYKNSIMSAKNISDIERNHLFWDWIIQFPKALKLVLQSNSFSRYLKWENDWIVEQNLKYKKELERIRNILALCKEKFKSPIQNIQVVLNPIKCVYSADYHLKDNNFIFCSGSLREEAVIHEFIHHIVHPIVENRKDEILCCNFTNLVRRQRSLWRADGRDYRSSALRLRQRDNSSTAIWFLRFSLFKGQLSNTTSACYRDKRL</sequence>